<dbReference type="AlphaFoldDB" id="A0A9X2A6F0"/>
<evidence type="ECO:0000313" key="1">
    <source>
        <dbReference type="EMBL" id="MCG9972284.1"/>
    </source>
</evidence>
<reference evidence="1" key="1">
    <citation type="submission" date="2021-12" db="EMBL/GenBank/DDBJ databases">
        <title>Description of Gramella crocea sp. nov., a new bacterium isolated from activated sludge.</title>
        <authorList>
            <person name="Zhang X."/>
        </authorList>
    </citation>
    <scope>NUCLEOTIDE SEQUENCE</scope>
    <source>
        <strain evidence="1">YB25</strain>
    </source>
</reference>
<keyword evidence="1" id="KW-0378">Hydrolase</keyword>
<dbReference type="Proteomes" id="UP001139344">
    <property type="component" value="Unassembled WGS sequence"/>
</dbReference>
<keyword evidence="2" id="KW-1185">Reference proteome</keyword>
<name>A0A9X2A6F0_9FLAO</name>
<keyword evidence="1" id="KW-0645">Protease</keyword>
<dbReference type="Pfam" id="PF13715">
    <property type="entry name" value="CarbopepD_reg_2"/>
    <property type="match status" value="1"/>
</dbReference>
<organism evidence="1 2">
    <name type="scientific">Christiangramia crocea</name>
    <dbReference type="NCBI Taxonomy" id="2904124"/>
    <lineage>
        <taxon>Bacteria</taxon>
        <taxon>Pseudomonadati</taxon>
        <taxon>Bacteroidota</taxon>
        <taxon>Flavobacteriia</taxon>
        <taxon>Flavobacteriales</taxon>
        <taxon>Flavobacteriaceae</taxon>
        <taxon>Christiangramia</taxon>
    </lineage>
</organism>
<keyword evidence="1" id="KW-0121">Carboxypeptidase</keyword>
<comment type="caution">
    <text evidence="1">The sequence shown here is derived from an EMBL/GenBank/DDBJ whole genome shotgun (WGS) entry which is preliminary data.</text>
</comment>
<evidence type="ECO:0000313" key="2">
    <source>
        <dbReference type="Proteomes" id="UP001139344"/>
    </source>
</evidence>
<dbReference type="EMBL" id="JAJSON010000024">
    <property type="protein sequence ID" value="MCG9972284.1"/>
    <property type="molecule type" value="Genomic_DNA"/>
</dbReference>
<gene>
    <name evidence="1" type="ORF">LU635_11605</name>
</gene>
<proteinExistence type="predicted"/>
<dbReference type="GO" id="GO:0004180">
    <property type="term" value="F:carboxypeptidase activity"/>
    <property type="evidence" value="ECO:0007669"/>
    <property type="project" value="UniProtKB-KW"/>
</dbReference>
<accession>A0A9X2A6F0</accession>
<sequence length="274" mass="31071">MNSSNNKQIKFYSIFLVILFWGFQVTAQESAIIKGKIEAETGDLEKIHVINLNLEKGSVTDVDGNFQILANISDSLYISSVQFENKTVVVTPEMLESGSLVIVLSDKINELAEVLVDDIKLSGYLASDINKISTADVERKYRLQNDLNEFIAKDREQNPYVKPISNGGIRLDKVAGAVIDKLSEDRKTTPVYTPREIANKSLQIVGHEFFREDLELQENEICNFVYFCTEDSPTFNRLVINSNAFVLIEYFQTRIEEFRDLRGEILNTSKQIPG</sequence>
<protein>
    <submittedName>
        <fullName evidence="1">Carboxypeptidase-like regulatory domain-containing protein</fullName>
    </submittedName>
</protein>
<dbReference type="RefSeq" id="WP_240099377.1">
    <property type="nucleotide sequence ID" value="NZ_JAJSON010000024.1"/>
</dbReference>